<dbReference type="STRING" id="70667.A0A3P7DM32"/>
<dbReference type="Pfam" id="PF06662">
    <property type="entry name" value="C5-epim_C"/>
    <property type="match status" value="1"/>
</dbReference>
<protein>
    <recommendedName>
        <fullName evidence="1">D-glucuronyl C5-epimerase C-terminal domain-containing protein</fullName>
    </recommendedName>
</protein>
<evidence type="ECO:0000313" key="2">
    <source>
        <dbReference type="EMBL" id="VDM05687.1"/>
    </source>
</evidence>
<organism evidence="2 3">
    <name type="scientific">Schistocephalus solidus</name>
    <name type="common">Tapeworm</name>
    <dbReference type="NCBI Taxonomy" id="70667"/>
    <lineage>
        <taxon>Eukaryota</taxon>
        <taxon>Metazoa</taxon>
        <taxon>Spiralia</taxon>
        <taxon>Lophotrochozoa</taxon>
        <taxon>Platyhelminthes</taxon>
        <taxon>Cestoda</taxon>
        <taxon>Eucestoda</taxon>
        <taxon>Diphyllobothriidea</taxon>
        <taxon>Diphyllobothriidae</taxon>
        <taxon>Schistocephalus</taxon>
    </lineage>
</organism>
<sequence>MGLNLEPRQRLVLYAGETQRQIQGRLEYLFLITNKSTILLLILDTRNQSLHFLNDSQAISLLVRVYHYTREHRYLRSAVRALAPFMRPIPSEDAGVCAVRTHFLGQPGLPWFEEYPIIPSVFVLNGFIYSLIGLFDLTSLEGVSPDQEELSKSIGKSDILFNEGLSTLVHVLPLFDSGSGSFYDLRHLNLSGPNRARWQYHFVHLRQLKTLTKMAPQHADLWKQTFRRWLAYTRGFRSLHN</sequence>
<gene>
    <name evidence="2" type="ORF">SSLN_LOCUS19301</name>
</gene>
<dbReference type="AlphaFoldDB" id="A0A3P7DM32"/>
<dbReference type="UniPathway" id="UPA00862"/>
<dbReference type="OrthoDB" id="5914444at2759"/>
<keyword evidence="3" id="KW-1185">Reference proteome</keyword>
<dbReference type="InterPro" id="IPR010598">
    <property type="entry name" value="C5-epim_C"/>
</dbReference>
<dbReference type="GO" id="GO:0005794">
    <property type="term" value="C:Golgi apparatus"/>
    <property type="evidence" value="ECO:0007669"/>
    <property type="project" value="TreeGrafter"/>
</dbReference>
<dbReference type="GO" id="GO:0047464">
    <property type="term" value="F:heparosan-N-sulfate-glucuronate 5-epimerase activity"/>
    <property type="evidence" value="ECO:0007669"/>
    <property type="project" value="UniProtKB-EC"/>
</dbReference>
<evidence type="ECO:0000313" key="3">
    <source>
        <dbReference type="Proteomes" id="UP000275846"/>
    </source>
</evidence>
<dbReference type="PANTHER" id="PTHR13174:SF3">
    <property type="entry name" value="D-GLUCURONYL C5-EPIMERASE"/>
    <property type="match status" value="1"/>
</dbReference>
<reference evidence="2 3" key="1">
    <citation type="submission" date="2018-11" db="EMBL/GenBank/DDBJ databases">
        <authorList>
            <consortium name="Pathogen Informatics"/>
        </authorList>
    </citation>
    <scope>NUCLEOTIDE SEQUENCE [LARGE SCALE GENOMIC DNA]</scope>
    <source>
        <strain evidence="2 3">NST_G2</strain>
    </source>
</reference>
<proteinExistence type="predicted"/>
<feature type="domain" description="D-glucuronyl C5-epimerase C-terminal" evidence="1">
    <location>
        <begin position="53"/>
        <end position="229"/>
    </location>
</feature>
<dbReference type="GO" id="GO:0015012">
    <property type="term" value="P:heparan sulfate proteoglycan biosynthetic process"/>
    <property type="evidence" value="ECO:0007669"/>
    <property type="project" value="InterPro"/>
</dbReference>
<dbReference type="EMBL" id="UYSU01046982">
    <property type="protein sequence ID" value="VDM05687.1"/>
    <property type="molecule type" value="Genomic_DNA"/>
</dbReference>
<evidence type="ECO:0000259" key="1">
    <source>
        <dbReference type="Pfam" id="PF06662"/>
    </source>
</evidence>
<dbReference type="PANTHER" id="PTHR13174">
    <property type="entry name" value="D-GLUCURONYL C5-EPIMERASE"/>
    <property type="match status" value="1"/>
</dbReference>
<accession>A0A3P7DM32</accession>
<name>A0A3P7DM32_SCHSO</name>
<dbReference type="Proteomes" id="UP000275846">
    <property type="component" value="Unassembled WGS sequence"/>
</dbReference>
<dbReference type="InterPro" id="IPR039721">
    <property type="entry name" value="C5-epimerase"/>
</dbReference>
<dbReference type="GO" id="GO:0030210">
    <property type="term" value="P:heparin proteoglycan biosynthetic process"/>
    <property type="evidence" value="ECO:0007669"/>
    <property type="project" value="UniProtKB-UniPathway"/>
</dbReference>